<sequence length="134" mass="14694">MLSLPIHHIGVATRSIEKEWLVFEKLGFVKEADFVDTTQGVRGEFIIPRNPHYPAYRFELLENLNGEGVLDSYLANNTKMYHIAYESKNIEADLAILLGSDFARPLAPSQALIGDTSAKNLVTSIATTGGGGDE</sequence>
<protein>
    <recommendedName>
        <fullName evidence="3">VOC domain-containing protein</fullName>
    </recommendedName>
</protein>
<accession>A0A3D8IMK2</accession>
<proteinExistence type="predicted"/>
<dbReference type="InterPro" id="IPR029068">
    <property type="entry name" value="Glyas_Bleomycin-R_OHBP_Dase"/>
</dbReference>
<evidence type="ECO:0000313" key="1">
    <source>
        <dbReference type="EMBL" id="RDU66517.1"/>
    </source>
</evidence>
<evidence type="ECO:0000313" key="2">
    <source>
        <dbReference type="Proteomes" id="UP000256379"/>
    </source>
</evidence>
<dbReference type="AlphaFoldDB" id="A0A3D8IMK2"/>
<gene>
    <name evidence="1" type="ORF">CQA53_03485</name>
</gene>
<organism evidence="1 2">
    <name type="scientific">Helicobacter didelphidarum</name>
    <dbReference type="NCBI Taxonomy" id="2040648"/>
    <lineage>
        <taxon>Bacteria</taxon>
        <taxon>Pseudomonadati</taxon>
        <taxon>Campylobacterota</taxon>
        <taxon>Epsilonproteobacteria</taxon>
        <taxon>Campylobacterales</taxon>
        <taxon>Helicobacteraceae</taxon>
        <taxon>Helicobacter</taxon>
    </lineage>
</organism>
<keyword evidence="2" id="KW-1185">Reference proteome</keyword>
<dbReference type="OrthoDB" id="9788468at2"/>
<dbReference type="Pfam" id="PF13669">
    <property type="entry name" value="Glyoxalase_4"/>
    <property type="match status" value="1"/>
</dbReference>
<dbReference type="EMBL" id="NXLQ01000004">
    <property type="protein sequence ID" value="RDU66517.1"/>
    <property type="molecule type" value="Genomic_DNA"/>
</dbReference>
<dbReference type="Proteomes" id="UP000256379">
    <property type="component" value="Unassembled WGS sequence"/>
</dbReference>
<dbReference type="Gene3D" id="3.10.180.10">
    <property type="entry name" value="2,3-Dihydroxybiphenyl 1,2-Dioxygenase, domain 1"/>
    <property type="match status" value="1"/>
</dbReference>
<dbReference type="SUPFAM" id="SSF54593">
    <property type="entry name" value="Glyoxalase/Bleomycin resistance protein/Dihydroxybiphenyl dioxygenase"/>
    <property type="match status" value="1"/>
</dbReference>
<comment type="caution">
    <text evidence="1">The sequence shown here is derived from an EMBL/GenBank/DDBJ whole genome shotgun (WGS) entry which is preliminary data.</text>
</comment>
<reference evidence="1 2" key="1">
    <citation type="submission" date="2018-04" db="EMBL/GenBank/DDBJ databases">
        <title>Novel Campyloabacter and Helicobacter Species and Strains.</title>
        <authorList>
            <person name="Mannion A.J."/>
            <person name="Shen Z."/>
            <person name="Fox J.G."/>
        </authorList>
    </citation>
    <scope>NUCLEOTIDE SEQUENCE [LARGE SCALE GENOMIC DNA]</scope>
    <source>
        <strain evidence="1 2">MIT 17-337</strain>
    </source>
</reference>
<evidence type="ECO:0008006" key="3">
    <source>
        <dbReference type="Google" id="ProtNLM"/>
    </source>
</evidence>
<name>A0A3D8IMK2_9HELI</name>